<dbReference type="STRING" id="1745343.A0A2J6PXG0"/>
<dbReference type="PANTHER" id="PTHR34071:SF2">
    <property type="entry name" value="FLAVIN-NUCLEOTIDE-BINDING PROTEIN"/>
    <property type="match status" value="1"/>
</dbReference>
<dbReference type="Pfam" id="PF12900">
    <property type="entry name" value="Pyridox_ox_2"/>
    <property type="match status" value="1"/>
</dbReference>
<accession>A0A2J6PXG0</accession>
<dbReference type="EMBL" id="KZ613492">
    <property type="protein sequence ID" value="PMD18711.1"/>
    <property type="molecule type" value="Genomic_DNA"/>
</dbReference>
<reference evidence="1 2" key="1">
    <citation type="submission" date="2016-05" db="EMBL/GenBank/DDBJ databases">
        <title>A degradative enzymes factory behind the ericoid mycorrhizal symbiosis.</title>
        <authorList>
            <consortium name="DOE Joint Genome Institute"/>
            <person name="Martino E."/>
            <person name="Morin E."/>
            <person name="Grelet G."/>
            <person name="Kuo A."/>
            <person name="Kohler A."/>
            <person name="Daghino S."/>
            <person name="Barry K."/>
            <person name="Choi C."/>
            <person name="Cichocki N."/>
            <person name="Clum A."/>
            <person name="Copeland A."/>
            <person name="Hainaut M."/>
            <person name="Haridas S."/>
            <person name="Labutti K."/>
            <person name="Lindquist E."/>
            <person name="Lipzen A."/>
            <person name="Khouja H.-R."/>
            <person name="Murat C."/>
            <person name="Ohm R."/>
            <person name="Olson A."/>
            <person name="Spatafora J."/>
            <person name="Veneault-Fourrey C."/>
            <person name="Henrissat B."/>
            <person name="Grigoriev I."/>
            <person name="Martin F."/>
            <person name="Perotto S."/>
        </authorList>
    </citation>
    <scope>NUCLEOTIDE SEQUENCE [LARGE SCALE GENOMIC DNA]</scope>
    <source>
        <strain evidence="1 2">UAMH 7357</strain>
    </source>
</reference>
<protein>
    <submittedName>
        <fullName evidence="1">Putative FMN binding protein</fullName>
    </submittedName>
</protein>
<dbReference type="InterPro" id="IPR012349">
    <property type="entry name" value="Split_barrel_FMN-bd"/>
</dbReference>
<evidence type="ECO:0000313" key="1">
    <source>
        <dbReference type="EMBL" id="PMD18711.1"/>
    </source>
</evidence>
<dbReference type="InterPro" id="IPR024747">
    <property type="entry name" value="Pyridox_Oxase-rel"/>
</dbReference>
<dbReference type="SUPFAM" id="SSF50475">
    <property type="entry name" value="FMN-binding split barrel"/>
    <property type="match status" value="1"/>
</dbReference>
<dbReference type="AlphaFoldDB" id="A0A2J6PXG0"/>
<dbReference type="Gene3D" id="2.30.110.10">
    <property type="entry name" value="Electron Transport, Fmn-binding Protein, Chain A"/>
    <property type="match status" value="1"/>
</dbReference>
<keyword evidence="2" id="KW-1185">Reference proteome</keyword>
<proteinExistence type="predicted"/>
<dbReference type="PANTHER" id="PTHR34071">
    <property type="entry name" value="5-NITROIMIDAZOLE ANTIBIOTICS RESISTANCE PROTEIN, NIMA-FAMILY-RELATED PROTEIN-RELATED"/>
    <property type="match status" value="1"/>
</dbReference>
<evidence type="ECO:0000313" key="2">
    <source>
        <dbReference type="Proteomes" id="UP000235672"/>
    </source>
</evidence>
<sequence length="266" mass="29362">MADSEFPSYPKLPRNTINRYKPRGKYDFDTIHSIVNTCPVLHVSFPTPDPSDPFPAMIPMLGFMASFSNPQVSITEPLDLYLHGYISSRLMRLSGTSPSEEEEGLPLTIAATHLDGLVLALTPNHHSYNYRSVILHGFATPVVDADEKIWAMEKITNGVVDDRWTNTRIPPTKTEMSSTQIIKVRVVDASAKVRAGWPSDDRADMKNDELRAKTWVGVVPTWIACGAPVPSPDNKLSKVPAYLADFVSVKNKVGEQNAQLAITGSK</sequence>
<dbReference type="OrthoDB" id="444432at2759"/>
<name>A0A2J6PXG0_9HELO</name>
<dbReference type="Proteomes" id="UP000235672">
    <property type="component" value="Unassembled WGS sequence"/>
</dbReference>
<organism evidence="1 2">
    <name type="scientific">Hyaloscypha hepaticicola</name>
    <dbReference type="NCBI Taxonomy" id="2082293"/>
    <lineage>
        <taxon>Eukaryota</taxon>
        <taxon>Fungi</taxon>
        <taxon>Dikarya</taxon>
        <taxon>Ascomycota</taxon>
        <taxon>Pezizomycotina</taxon>
        <taxon>Leotiomycetes</taxon>
        <taxon>Helotiales</taxon>
        <taxon>Hyaloscyphaceae</taxon>
        <taxon>Hyaloscypha</taxon>
    </lineage>
</organism>
<gene>
    <name evidence="1" type="ORF">NA56DRAFT_647600</name>
</gene>